<dbReference type="Proteomes" id="UP000593567">
    <property type="component" value="Unassembled WGS sequence"/>
</dbReference>
<gene>
    <name evidence="1" type="ORF">EB796_003224</name>
</gene>
<keyword evidence="2" id="KW-1185">Reference proteome</keyword>
<sequence>MSKLQGMEDMMWYHSPTNSHKVVLFGVTAQAEENIKYLEARFPEFCFEVKPKPNLLTEQLTRSSSLVVEQEKRSSEAIEESTCGLLLEGDSPVSDGTSKIYALTCAHLLFTKSQCNQLLKDKDPSEIQELRDTKIDPPLVHRRYQLKLLHEHQENQKTFDLESRPIYSYRHYTSVGRQHEDGTIRCHQNKCTLSSISVECIHSFMNDTLLLPLKSDSVSHYFPLTVALVGIQNIAEVSIYVLHFKGL</sequence>
<protein>
    <submittedName>
        <fullName evidence="1">Uncharacterized protein</fullName>
    </submittedName>
</protein>
<reference evidence="1" key="1">
    <citation type="submission" date="2020-06" db="EMBL/GenBank/DDBJ databases">
        <title>Draft genome of Bugula neritina, a colonial animal packing powerful symbionts and potential medicines.</title>
        <authorList>
            <person name="Rayko M."/>
        </authorList>
    </citation>
    <scope>NUCLEOTIDE SEQUENCE [LARGE SCALE GENOMIC DNA]</scope>
    <source>
        <strain evidence="1">Kwan_BN1</strain>
    </source>
</reference>
<dbReference type="AlphaFoldDB" id="A0A7J7KIQ4"/>
<evidence type="ECO:0000313" key="2">
    <source>
        <dbReference type="Proteomes" id="UP000593567"/>
    </source>
</evidence>
<evidence type="ECO:0000313" key="1">
    <source>
        <dbReference type="EMBL" id="KAF6038469.1"/>
    </source>
</evidence>
<proteinExistence type="predicted"/>
<dbReference type="EMBL" id="VXIV02000410">
    <property type="protein sequence ID" value="KAF6038469.1"/>
    <property type="molecule type" value="Genomic_DNA"/>
</dbReference>
<name>A0A7J7KIQ4_BUGNE</name>
<accession>A0A7J7KIQ4</accession>
<comment type="caution">
    <text evidence="1">The sequence shown here is derived from an EMBL/GenBank/DDBJ whole genome shotgun (WGS) entry which is preliminary data.</text>
</comment>
<organism evidence="1 2">
    <name type="scientific">Bugula neritina</name>
    <name type="common">Brown bryozoan</name>
    <name type="synonym">Sertularia neritina</name>
    <dbReference type="NCBI Taxonomy" id="10212"/>
    <lineage>
        <taxon>Eukaryota</taxon>
        <taxon>Metazoa</taxon>
        <taxon>Spiralia</taxon>
        <taxon>Lophotrochozoa</taxon>
        <taxon>Bryozoa</taxon>
        <taxon>Gymnolaemata</taxon>
        <taxon>Cheilostomatida</taxon>
        <taxon>Flustrina</taxon>
        <taxon>Buguloidea</taxon>
        <taxon>Bugulidae</taxon>
        <taxon>Bugula</taxon>
    </lineage>
</organism>